<feature type="signal peptide" evidence="1">
    <location>
        <begin position="1"/>
        <end position="23"/>
    </location>
</feature>
<feature type="chain" id="PRO_5039600061" evidence="1">
    <location>
        <begin position="24"/>
        <end position="205"/>
    </location>
</feature>
<dbReference type="AlphaFoldDB" id="A0A6L5XAW3"/>
<dbReference type="Proteomes" id="UP000481852">
    <property type="component" value="Unassembled WGS sequence"/>
</dbReference>
<proteinExistence type="predicted"/>
<keyword evidence="3" id="KW-1185">Reference proteome</keyword>
<accession>A0A6L5XAW3</accession>
<organism evidence="2 3">
    <name type="scientific">Porcincola intestinalis</name>
    <dbReference type="NCBI Taxonomy" id="2606632"/>
    <lineage>
        <taxon>Bacteria</taxon>
        <taxon>Bacillati</taxon>
        <taxon>Bacillota</taxon>
        <taxon>Clostridia</taxon>
        <taxon>Lachnospirales</taxon>
        <taxon>Lachnospiraceae</taxon>
        <taxon>Porcincola</taxon>
    </lineage>
</organism>
<gene>
    <name evidence="2" type="ORF">FYJ35_11625</name>
</gene>
<sequence length="205" mass="22574">MKKHAIVTMTLAIALAMPAITSAGPMSDFAAESSEKEYTFRGIPWGSSLEQVKNSDFLLQYSDYVYDSENNDIAVQDVKVAGKTAGVILYFGYKGLYSAGYVFDKEEGGISDDYQTFLDVEKSLKKKYGDPDEKKDDFAADVIKNTPSMYALSISMGKAVFLRKWIGEDTELWLATSGSNGTITNILIYQSNTLSPVETEIDDGL</sequence>
<dbReference type="EMBL" id="VULZ01000014">
    <property type="protein sequence ID" value="MSS15672.1"/>
    <property type="molecule type" value="Genomic_DNA"/>
</dbReference>
<reference evidence="2 3" key="1">
    <citation type="submission" date="2019-08" db="EMBL/GenBank/DDBJ databases">
        <title>In-depth cultivation of the pig gut microbiome towards novel bacterial diversity and tailored functional studies.</title>
        <authorList>
            <person name="Wylensek D."/>
            <person name="Hitch T.C.A."/>
            <person name="Clavel T."/>
        </authorList>
    </citation>
    <scope>NUCLEOTIDE SEQUENCE [LARGE SCALE GENOMIC DNA]</scope>
    <source>
        <strain evidence="2 3">Oil+RF-744-WCA-WT-11</strain>
    </source>
</reference>
<protein>
    <submittedName>
        <fullName evidence="2">Uncharacterized protein</fullName>
    </submittedName>
</protein>
<keyword evidence="1" id="KW-0732">Signal</keyword>
<evidence type="ECO:0000313" key="2">
    <source>
        <dbReference type="EMBL" id="MSS15672.1"/>
    </source>
</evidence>
<evidence type="ECO:0000313" key="3">
    <source>
        <dbReference type="Proteomes" id="UP000481852"/>
    </source>
</evidence>
<evidence type="ECO:0000256" key="1">
    <source>
        <dbReference type="SAM" id="SignalP"/>
    </source>
</evidence>
<name>A0A6L5XAW3_9FIRM</name>
<comment type="caution">
    <text evidence="2">The sequence shown here is derived from an EMBL/GenBank/DDBJ whole genome shotgun (WGS) entry which is preliminary data.</text>
</comment>
<dbReference type="RefSeq" id="WP_154526761.1">
    <property type="nucleotide sequence ID" value="NZ_VULZ01000014.1"/>
</dbReference>